<dbReference type="Gene3D" id="3.20.20.140">
    <property type="entry name" value="Metal-dependent hydrolases"/>
    <property type="match status" value="1"/>
</dbReference>
<dbReference type="InterPro" id="IPR051781">
    <property type="entry name" value="Metallo-dep_Hydrolase"/>
</dbReference>
<accession>A0A6G1KYD9</accession>
<dbReference type="Pfam" id="PF01979">
    <property type="entry name" value="Amidohydro_1"/>
    <property type="match status" value="1"/>
</dbReference>
<dbReference type="SUPFAM" id="SSF51338">
    <property type="entry name" value="Composite domain of metallo-dependent hydrolases"/>
    <property type="match status" value="1"/>
</dbReference>
<feature type="domain" description="Amidohydrolase-related" evidence="1">
    <location>
        <begin position="17"/>
        <end position="270"/>
    </location>
</feature>
<dbReference type="InterPro" id="IPR032466">
    <property type="entry name" value="Metal_Hydrolase"/>
</dbReference>
<reference evidence="2" key="1">
    <citation type="journal article" date="2020" name="Stud. Mycol.">
        <title>101 Dothideomycetes genomes: a test case for predicting lifestyles and emergence of pathogens.</title>
        <authorList>
            <person name="Haridas S."/>
            <person name="Albert R."/>
            <person name="Binder M."/>
            <person name="Bloem J."/>
            <person name="Labutti K."/>
            <person name="Salamov A."/>
            <person name="Andreopoulos B."/>
            <person name="Baker S."/>
            <person name="Barry K."/>
            <person name="Bills G."/>
            <person name="Bluhm B."/>
            <person name="Cannon C."/>
            <person name="Castanera R."/>
            <person name="Culley D."/>
            <person name="Daum C."/>
            <person name="Ezra D."/>
            <person name="Gonzalez J."/>
            <person name="Henrissat B."/>
            <person name="Kuo A."/>
            <person name="Liang C."/>
            <person name="Lipzen A."/>
            <person name="Lutzoni F."/>
            <person name="Magnuson J."/>
            <person name="Mondo S."/>
            <person name="Nolan M."/>
            <person name="Ohm R."/>
            <person name="Pangilinan J."/>
            <person name="Park H.-J."/>
            <person name="Ramirez L."/>
            <person name="Alfaro M."/>
            <person name="Sun H."/>
            <person name="Tritt A."/>
            <person name="Yoshinaga Y."/>
            <person name="Zwiers L.-H."/>
            <person name="Turgeon B."/>
            <person name="Goodwin S."/>
            <person name="Spatafora J."/>
            <person name="Crous P."/>
            <person name="Grigoriev I."/>
        </authorList>
    </citation>
    <scope>NUCLEOTIDE SEQUENCE</scope>
    <source>
        <strain evidence="2">CBS 116005</strain>
    </source>
</reference>
<dbReference type="InterPro" id="IPR006680">
    <property type="entry name" value="Amidohydro-rel"/>
</dbReference>
<dbReference type="OrthoDB" id="194468at2759"/>
<dbReference type="SUPFAM" id="SSF51556">
    <property type="entry name" value="Metallo-dependent hydrolases"/>
    <property type="match status" value="1"/>
</dbReference>
<organism evidence="2 3">
    <name type="scientific">Teratosphaeria nubilosa</name>
    <dbReference type="NCBI Taxonomy" id="161662"/>
    <lineage>
        <taxon>Eukaryota</taxon>
        <taxon>Fungi</taxon>
        <taxon>Dikarya</taxon>
        <taxon>Ascomycota</taxon>
        <taxon>Pezizomycotina</taxon>
        <taxon>Dothideomycetes</taxon>
        <taxon>Dothideomycetidae</taxon>
        <taxon>Mycosphaerellales</taxon>
        <taxon>Teratosphaeriaceae</taxon>
        <taxon>Teratosphaeria</taxon>
    </lineage>
</organism>
<dbReference type="PANTHER" id="PTHR43135:SF3">
    <property type="entry name" value="ALPHA-D-RIBOSE 1-METHYLPHOSPHONATE 5-TRIPHOSPHATE DIPHOSPHATASE"/>
    <property type="match status" value="1"/>
</dbReference>
<protein>
    <recommendedName>
        <fullName evidence="1">Amidohydrolase-related domain-containing protein</fullName>
    </recommendedName>
</protein>
<evidence type="ECO:0000313" key="3">
    <source>
        <dbReference type="Proteomes" id="UP000799436"/>
    </source>
</evidence>
<name>A0A6G1KYD9_9PEZI</name>
<dbReference type="AlphaFoldDB" id="A0A6G1KYD9"/>
<keyword evidence="3" id="KW-1185">Reference proteome</keyword>
<gene>
    <name evidence="2" type="ORF">EJ03DRAFT_354671</name>
</gene>
<sequence length="284" mass="30170">MPLDLLHDRIEHGLPLCLADGVDSAVLAVRKQIRRGAKVIKICATGGVLSRIDSPTAAQFNNSELEAMVEEATRTNLLVAAHAHGTSGIIAALNAGVKTIEHGSYLDDEAIALMKEKGAIPVATRFIQVNGVRNPQNMPPGSFKKILVVEQENLRSYKAAIKAGVKIALGTDLGLSFEASNFNHGMNGHEFALDAYSRLRDSVEAGMTPLQAIEAGTATAPETLGPQAPLSGQLKEGYDADFIALCEDPVADIRVLARPDKVTHVWKGGESFKSAGRSVGLWSA</sequence>
<evidence type="ECO:0000259" key="1">
    <source>
        <dbReference type="Pfam" id="PF01979"/>
    </source>
</evidence>
<evidence type="ECO:0000313" key="2">
    <source>
        <dbReference type="EMBL" id="KAF2765617.1"/>
    </source>
</evidence>
<dbReference type="EMBL" id="ML995887">
    <property type="protein sequence ID" value="KAF2765617.1"/>
    <property type="molecule type" value="Genomic_DNA"/>
</dbReference>
<proteinExistence type="predicted"/>
<dbReference type="GO" id="GO:0016810">
    <property type="term" value="F:hydrolase activity, acting on carbon-nitrogen (but not peptide) bonds"/>
    <property type="evidence" value="ECO:0007669"/>
    <property type="project" value="InterPro"/>
</dbReference>
<dbReference type="InterPro" id="IPR011059">
    <property type="entry name" value="Metal-dep_hydrolase_composite"/>
</dbReference>
<dbReference type="PANTHER" id="PTHR43135">
    <property type="entry name" value="ALPHA-D-RIBOSE 1-METHYLPHOSPHONATE 5-TRIPHOSPHATE DIPHOSPHATASE"/>
    <property type="match status" value="1"/>
</dbReference>
<dbReference type="Gene3D" id="2.30.40.10">
    <property type="entry name" value="Urease, subunit C, domain 1"/>
    <property type="match status" value="1"/>
</dbReference>
<dbReference type="Proteomes" id="UP000799436">
    <property type="component" value="Unassembled WGS sequence"/>
</dbReference>